<dbReference type="CDD" id="cd00586">
    <property type="entry name" value="4HBT"/>
    <property type="match status" value="2"/>
</dbReference>
<accession>A0AB35U2E8</accession>
<feature type="domain" description="Acyl-ACP thioesterase N-terminal hotdog" evidence="1">
    <location>
        <begin position="6"/>
        <end position="117"/>
    </location>
</feature>
<evidence type="ECO:0000259" key="1">
    <source>
        <dbReference type="Pfam" id="PF01643"/>
    </source>
</evidence>
<protein>
    <submittedName>
        <fullName evidence="3">Thioesterase</fullName>
    </submittedName>
</protein>
<gene>
    <name evidence="3" type="ORF">MOZ60_02730</name>
</gene>
<sequence>MIEREITLQNKDVNMFSVMRLSRLYEYLQEVSILDAEQLGAGEKATRDRGILWVVVQQRTEIARLPKYGEHVCISSWPGTCVHVLFPRYYELTDDHGSVLVRGSALWALMDAGTRKVIFPERRNIAVPGDERSGQAPLPDQVKAQDTLQKRVFSVPFSWCDMNGHMNNARYLDLCDDLLVHAEKGIVPMRIECEYRTEARLHQQIEAAWREEEDHAYLQLNHERCICRISLDYAHISQ</sequence>
<evidence type="ECO:0000259" key="2">
    <source>
        <dbReference type="Pfam" id="PF20791"/>
    </source>
</evidence>
<organism evidence="3 4">
    <name type="scientific">Grylomicrobium aquisgranensis</name>
    <dbReference type="NCBI Taxonomy" id="2926318"/>
    <lineage>
        <taxon>Bacteria</taxon>
        <taxon>Bacillati</taxon>
        <taxon>Bacillota</taxon>
        <taxon>Erysipelotrichia</taxon>
        <taxon>Erysipelotrichales</taxon>
        <taxon>Erysipelotrichaceae</taxon>
        <taxon>Grylomicrobium</taxon>
    </lineage>
</organism>
<dbReference type="InterPro" id="IPR049427">
    <property type="entry name" value="Acyl-ACP_TE_C"/>
</dbReference>
<proteinExistence type="predicted"/>
<evidence type="ECO:0000313" key="4">
    <source>
        <dbReference type="Proteomes" id="UP001286174"/>
    </source>
</evidence>
<feature type="domain" description="Acyl-ACP thioesterase-like C-terminal" evidence="2">
    <location>
        <begin position="146"/>
        <end position="223"/>
    </location>
</feature>
<dbReference type="RefSeq" id="WP_370595562.1">
    <property type="nucleotide sequence ID" value="NZ_JALBUR010000004.1"/>
</dbReference>
<keyword evidence="4" id="KW-1185">Reference proteome</keyword>
<dbReference type="Proteomes" id="UP001286174">
    <property type="component" value="Unassembled WGS sequence"/>
</dbReference>
<dbReference type="Pfam" id="PF01643">
    <property type="entry name" value="Acyl-ACP_TE"/>
    <property type="match status" value="1"/>
</dbReference>
<dbReference type="EMBL" id="JALBUR010000004">
    <property type="protein sequence ID" value="MDX8419005.1"/>
    <property type="molecule type" value="Genomic_DNA"/>
</dbReference>
<reference evidence="3 4" key="1">
    <citation type="submission" date="2022-03" db="EMBL/GenBank/DDBJ databases">
        <title>Novel taxa within the pig intestine.</title>
        <authorList>
            <person name="Wylensek D."/>
            <person name="Bishof K."/>
            <person name="Afrizal A."/>
            <person name="Clavel T."/>
        </authorList>
    </citation>
    <scope>NUCLEOTIDE SEQUENCE [LARGE SCALE GENOMIC DNA]</scope>
    <source>
        <strain evidence="3 4">CLA-KB-P133</strain>
    </source>
</reference>
<dbReference type="GO" id="GO:0006633">
    <property type="term" value="P:fatty acid biosynthetic process"/>
    <property type="evidence" value="ECO:0007669"/>
    <property type="project" value="InterPro"/>
</dbReference>
<dbReference type="Gene3D" id="3.10.129.10">
    <property type="entry name" value="Hotdog Thioesterase"/>
    <property type="match status" value="1"/>
</dbReference>
<dbReference type="SUPFAM" id="SSF54637">
    <property type="entry name" value="Thioesterase/thiol ester dehydrase-isomerase"/>
    <property type="match status" value="2"/>
</dbReference>
<dbReference type="InterPro" id="IPR029069">
    <property type="entry name" value="HotDog_dom_sf"/>
</dbReference>
<dbReference type="Pfam" id="PF20791">
    <property type="entry name" value="Acyl-ACP_TE_C"/>
    <property type="match status" value="1"/>
</dbReference>
<evidence type="ECO:0000313" key="3">
    <source>
        <dbReference type="EMBL" id="MDX8419005.1"/>
    </source>
</evidence>
<dbReference type="InterPro" id="IPR002864">
    <property type="entry name" value="Acyl-ACP_thioesterase_NHD"/>
</dbReference>
<comment type="caution">
    <text evidence="3">The sequence shown here is derived from an EMBL/GenBank/DDBJ whole genome shotgun (WGS) entry which is preliminary data.</text>
</comment>
<dbReference type="AlphaFoldDB" id="A0AB35U2E8"/>
<name>A0AB35U2E8_9FIRM</name>
<dbReference type="GO" id="GO:0016790">
    <property type="term" value="F:thiolester hydrolase activity"/>
    <property type="evidence" value="ECO:0007669"/>
    <property type="project" value="InterPro"/>
</dbReference>